<dbReference type="InterPro" id="IPR016033">
    <property type="entry name" value="PolC_DP2_N"/>
</dbReference>
<comment type="function">
    <text evidence="12 14">Possesses two activities: a DNA synthesis (polymerase) and an exonucleolytic activity that degrades single-stranded DNA in the 3'- to 5'-direction. Has a template-primer preference which is characteristic of a replicative DNA polymerase.</text>
</comment>
<dbReference type="InterPro" id="IPR054475">
    <property type="entry name" value="Znf-DPOE"/>
</dbReference>
<feature type="domain" description="DNA polymerase-epsilon zinc finger" evidence="16">
    <location>
        <begin position="1058"/>
        <end position="1111"/>
    </location>
</feature>
<feature type="domain" description="DNA polymerase II large subunit DP2 catalytic" evidence="18">
    <location>
        <begin position="720"/>
        <end position="1017"/>
    </location>
</feature>
<dbReference type="Proteomes" id="UP000009375">
    <property type="component" value="Unassembled WGS sequence"/>
</dbReference>
<evidence type="ECO:0000256" key="8">
    <source>
        <dbReference type="ARBA" id="ARBA00022839"/>
    </source>
</evidence>
<accession>D2EGQ3</accession>
<comment type="catalytic activity">
    <reaction evidence="13 14">
        <text>DNA(n) + a 2'-deoxyribonucleoside 5'-triphosphate = DNA(n+1) + diphosphate</text>
        <dbReference type="Rhea" id="RHEA:22508"/>
        <dbReference type="Rhea" id="RHEA-COMP:17339"/>
        <dbReference type="Rhea" id="RHEA-COMP:17340"/>
        <dbReference type="ChEBI" id="CHEBI:33019"/>
        <dbReference type="ChEBI" id="CHEBI:61560"/>
        <dbReference type="ChEBI" id="CHEBI:173112"/>
        <dbReference type="EC" id="2.7.7.7"/>
    </reaction>
</comment>
<dbReference type="InterPro" id="IPR004475">
    <property type="entry name" value="PolC_DP2"/>
</dbReference>
<sequence>MEIDSYHNKIIQEVKKQYEIIGKLKPINIPLASDVADKIEGLLSVLNQNLIKSGLADFIREAEKKYGPNDWRVAIDSAIATADSKFIKFENIHDAIEMGIRVGLAYITSAIVSAPLEGFVKLEFKKRMDGQEYFACHFGGPIRGAGGTAAASVVVIADALRANFGYGKYDATEQEISRVKVEVTDYNDYEARLQYLPSSIELDFLLKNIPIEIDGDPTSDREVSAYKDLPRIKTNRIRSGMCLVLCEGFAQKSNKVNKLLKGFAKNYKIEDDFSFLVEYLKIKELSHAEKDSSEKENTSSQKVLPNYRYIEELAAGRPVFSYPLTSGGFRLRYGRSRTSGLAAASVNPATNKILMDFIATGSQLRVELPGKACAVTPCSTIDGPIVKLKNGSVRRINNAKLAEQVLNDIEEILYIGDILFNYGDFSEQGHLLMPSPFVSEWWDRIVESKGETAVNESKRLSNFVEYKDFSLKYGIPLHPKFLYFWSQISYKQLTELIESVHANAKIEYQNEIPGSAYKILILPLEESIKRTLELLAVEHYLKGNNIIIDNADAFLFTLGYNNVKFDALLLKIGQNFFNLDLLSSISGLKIMDIAGTFIGGRLGRPEKAKMREMDTNPNVIFPIGESGGSSRNIIIAAQKPSVLAEYGLFYCDKCKKDSIFTKCDVCGTETRRLRYCRVCGVKTTDSFHHGKPTSQKSKQSINLKEYLDRAFNRLEIRERPTVIKGVKGVFNSNGDIEPLEKGILRAINGLNVNKDGTIRFDAIEVPITHFKPKEVGTSIEKLKELGYTEDIYGKELNNREQILQLKQQDIILPTYGNSNENAAEVFSRVSNFIDELLMKYYSAEKMMNVKSREDLVGKLVVGLAPHTSSGTIGRIVGFSKTQGLFAHPFFHAAMRRNCDGDEAALMLLTDMLLNFDRGLLPDSRGARYMDSPLVISSKLDLESIDSEAYNLDIVDKYPLEFYEATLNYAKPSDVKIMQVKDIFKDPYRTIFFTHDTDDINEGVNVSSYKTLGTMLEKVSAQMALQEKIRAVDASDVAKIIIDKHFIKDIKGNLRRFGTQEFRCVKCNERYRRAPLIGKCLKCGGNLVLTSSEGNIKKYLSISLNIAQKYHISQYLKDELHLLDVELDSIFGEKIEKQTSLLAF</sequence>
<feature type="domain" description="DNA polymerase II large subunit DP2 N-terminal" evidence="15">
    <location>
        <begin position="24"/>
        <end position="262"/>
    </location>
</feature>
<comment type="similarity">
    <text evidence="1 14">Belongs to the archaeal DNA polymerase II family.</text>
</comment>
<dbReference type="GO" id="GO:0008310">
    <property type="term" value="F:single-stranded DNA 3'-5' DNA exonuclease activity"/>
    <property type="evidence" value="ECO:0007669"/>
    <property type="project" value="UniProtKB-EC"/>
</dbReference>
<dbReference type="Pfam" id="PF24844">
    <property type="entry name" value="PolC_DP2_central"/>
    <property type="match status" value="1"/>
</dbReference>
<protein>
    <recommendedName>
        <fullName evidence="14">DNA polymerase II large subunit</fullName>
        <shortName evidence="14">Pol II</shortName>
        <ecNumber evidence="14">2.7.7.7</ecNumber>
    </recommendedName>
    <alternativeName>
        <fullName evidence="14">Exodeoxyribonuclease large subunit</fullName>
        <ecNumber evidence="14">3.1.11.1</ecNumber>
    </alternativeName>
</protein>
<evidence type="ECO:0000256" key="10">
    <source>
        <dbReference type="ARBA" id="ARBA00023125"/>
    </source>
</evidence>
<dbReference type="PANTHER" id="PTHR42210:SF1">
    <property type="entry name" value="DNA POLYMERASE II LARGE SUBUNIT"/>
    <property type="match status" value="1"/>
</dbReference>
<feature type="domain" description="DNA polymerase II large subunit DP2 central" evidence="17">
    <location>
        <begin position="297"/>
        <end position="683"/>
    </location>
</feature>
<evidence type="ECO:0000256" key="13">
    <source>
        <dbReference type="ARBA" id="ARBA00049244"/>
    </source>
</evidence>
<dbReference type="PIRSF" id="PIRSF016275">
    <property type="entry name" value="PolC_DP2"/>
    <property type="match status" value="1"/>
</dbReference>
<evidence type="ECO:0000259" key="15">
    <source>
        <dbReference type="Pfam" id="PF03833"/>
    </source>
</evidence>
<dbReference type="EC" id="2.7.7.7" evidence="14"/>
<evidence type="ECO:0000256" key="14">
    <source>
        <dbReference type="HAMAP-Rule" id="MF_00324"/>
    </source>
</evidence>
<keyword evidence="6 14" id="KW-0540">Nuclease</keyword>
<keyword evidence="9 14" id="KW-0239">DNA-directed DNA polymerase</keyword>
<evidence type="ECO:0000259" key="18">
    <source>
        <dbReference type="Pfam" id="PF24846"/>
    </source>
</evidence>
<evidence type="ECO:0000256" key="3">
    <source>
        <dbReference type="ARBA" id="ARBA00022679"/>
    </source>
</evidence>
<dbReference type="GO" id="GO:0003677">
    <property type="term" value="F:DNA binding"/>
    <property type="evidence" value="ECO:0007669"/>
    <property type="project" value="UniProtKB-UniRule"/>
</dbReference>
<comment type="catalytic activity">
    <reaction evidence="14">
        <text>Exonucleolytic cleavage in the 3'- to 5'-direction to yield nucleoside 5'-phosphates.</text>
        <dbReference type="EC" id="3.1.11.1"/>
    </reaction>
</comment>
<evidence type="ECO:0000259" key="17">
    <source>
        <dbReference type="Pfam" id="PF24844"/>
    </source>
</evidence>
<evidence type="ECO:0000313" key="19">
    <source>
        <dbReference type="EMBL" id="EEZ92473.1"/>
    </source>
</evidence>
<evidence type="ECO:0000256" key="2">
    <source>
        <dbReference type="ARBA" id="ARBA00011315"/>
    </source>
</evidence>
<keyword evidence="10 14" id="KW-0238">DNA-binding</keyword>
<keyword evidence="5 14" id="KW-0235">DNA replication</keyword>
<dbReference type="EC" id="3.1.11.1" evidence="14"/>
<evidence type="ECO:0000259" key="16">
    <source>
        <dbReference type="Pfam" id="PF22912"/>
    </source>
</evidence>
<evidence type="ECO:0000256" key="7">
    <source>
        <dbReference type="ARBA" id="ARBA00022801"/>
    </source>
</evidence>
<gene>
    <name evidence="14" type="primary">polC</name>
    <name evidence="19" type="ORF">BJBARM4_0952</name>
</gene>
<dbReference type="InterPro" id="IPR056171">
    <property type="entry name" value="PolC_DP2_central_dom"/>
</dbReference>
<reference evidence="19 20" key="1">
    <citation type="journal article" date="2010" name="Proc. Natl. Acad. Sci. U.S.A.">
        <title>Enigmatic, ultrasmall, uncultivated Archaea.</title>
        <authorList>
            <person name="Baker B.J."/>
            <person name="Comolli L.R."/>
            <person name="Dick G.J."/>
            <person name="Hauser L.J."/>
            <person name="Hyatt D."/>
            <person name="Dill B.D."/>
            <person name="Land M.L."/>
            <person name="Verberkmoes N.C."/>
            <person name="Hettich R.L."/>
            <person name="Banfield J.F."/>
        </authorList>
    </citation>
    <scope>NUCLEOTIDE SEQUENCE [LARGE SCALE GENOMIC DNA]</scope>
</reference>
<dbReference type="GO" id="GO:0003887">
    <property type="term" value="F:DNA-directed DNA polymerase activity"/>
    <property type="evidence" value="ECO:0007669"/>
    <property type="project" value="UniProtKB-UniRule"/>
</dbReference>
<dbReference type="InterPro" id="IPR056172">
    <property type="entry name" value="PolC_DP2_cat_dom"/>
</dbReference>
<evidence type="ECO:0000313" key="20">
    <source>
        <dbReference type="Proteomes" id="UP000009375"/>
    </source>
</evidence>
<evidence type="ECO:0000256" key="5">
    <source>
        <dbReference type="ARBA" id="ARBA00022705"/>
    </source>
</evidence>
<dbReference type="NCBIfam" id="TIGR00354">
    <property type="entry name" value="polC"/>
    <property type="match status" value="1"/>
</dbReference>
<dbReference type="NCBIfam" id="NF003103">
    <property type="entry name" value="PRK04023.1"/>
    <property type="match status" value="1"/>
</dbReference>
<dbReference type="EMBL" id="GG730077">
    <property type="protein sequence ID" value="EEZ92473.1"/>
    <property type="molecule type" value="Genomic_DNA"/>
</dbReference>
<comment type="subunit">
    <text evidence="2 14">Heterodimer of a large subunit and a small subunit.</text>
</comment>
<organism evidence="19 20">
    <name type="scientific">Candidatus Parvarchaeum acidiphilum ARMAN-4</name>
    <dbReference type="NCBI Taxonomy" id="662760"/>
    <lineage>
        <taxon>Archaea</taxon>
        <taxon>Candidatus Parvarchaeota</taxon>
        <taxon>Candidatus Parvarchaeum</taxon>
    </lineage>
</organism>
<evidence type="ECO:0000256" key="6">
    <source>
        <dbReference type="ARBA" id="ARBA00022722"/>
    </source>
</evidence>
<dbReference type="PANTHER" id="PTHR42210">
    <property type="entry name" value="DNA POLYMERASE II LARGE SUBUNIT"/>
    <property type="match status" value="1"/>
</dbReference>
<evidence type="ECO:0000256" key="11">
    <source>
        <dbReference type="ARBA" id="ARBA00023268"/>
    </source>
</evidence>
<dbReference type="Pfam" id="PF03833">
    <property type="entry name" value="PolC_DP2_N"/>
    <property type="match status" value="1"/>
</dbReference>
<dbReference type="Pfam" id="PF22912">
    <property type="entry name" value="zf-DPOE"/>
    <property type="match status" value="1"/>
</dbReference>
<name>D2EGQ3_PARA4</name>
<dbReference type="GO" id="GO:0006261">
    <property type="term" value="P:DNA-templated DNA replication"/>
    <property type="evidence" value="ECO:0007669"/>
    <property type="project" value="UniProtKB-UniRule"/>
</dbReference>
<keyword evidence="11 14" id="KW-0511">Multifunctional enzyme</keyword>
<evidence type="ECO:0000256" key="12">
    <source>
        <dbReference type="ARBA" id="ARBA00025068"/>
    </source>
</evidence>
<proteinExistence type="inferred from homology"/>
<dbReference type="HAMAP" id="MF_00324">
    <property type="entry name" value="DNApol_II_L_arch"/>
    <property type="match status" value="1"/>
</dbReference>
<keyword evidence="3 14" id="KW-0808">Transferase</keyword>
<dbReference type="GO" id="GO:0006308">
    <property type="term" value="P:DNA catabolic process"/>
    <property type="evidence" value="ECO:0007669"/>
    <property type="project" value="UniProtKB-UniRule"/>
</dbReference>
<dbReference type="AlphaFoldDB" id="D2EGQ3"/>
<evidence type="ECO:0000256" key="1">
    <source>
        <dbReference type="ARBA" id="ARBA00011053"/>
    </source>
</evidence>
<dbReference type="Pfam" id="PF24846">
    <property type="entry name" value="PolC_DP2_cat"/>
    <property type="match status" value="1"/>
</dbReference>
<evidence type="ECO:0000256" key="9">
    <source>
        <dbReference type="ARBA" id="ARBA00022932"/>
    </source>
</evidence>
<keyword evidence="4 14" id="KW-0548">Nucleotidyltransferase</keyword>
<evidence type="ECO:0000256" key="4">
    <source>
        <dbReference type="ARBA" id="ARBA00022695"/>
    </source>
</evidence>
<keyword evidence="8 14" id="KW-0269">Exonuclease</keyword>
<keyword evidence="7 14" id="KW-0378">Hydrolase</keyword>